<dbReference type="OMA" id="YCASAIH"/>
<dbReference type="SMART" id="SM00220">
    <property type="entry name" value="S_TKc"/>
    <property type="match status" value="1"/>
</dbReference>
<accession>T1JMW4</accession>
<keyword evidence="4" id="KW-0418">Kinase</keyword>
<evidence type="ECO:0000256" key="4">
    <source>
        <dbReference type="ARBA" id="ARBA00022777"/>
    </source>
</evidence>
<keyword evidence="5" id="KW-0067">ATP-binding</keyword>
<evidence type="ECO:0000259" key="6">
    <source>
        <dbReference type="PROSITE" id="PS50011"/>
    </source>
</evidence>
<proteinExistence type="predicted"/>
<dbReference type="PROSITE" id="PS50011">
    <property type="entry name" value="PROTEIN_KINASE_DOM"/>
    <property type="match status" value="1"/>
</dbReference>
<dbReference type="PANTHER" id="PTHR24355">
    <property type="entry name" value="G PROTEIN-COUPLED RECEPTOR KINASE/RIBOSOMAL PROTEIN S6 KINASE"/>
    <property type="match status" value="1"/>
</dbReference>
<dbReference type="EMBL" id="JH431295">
    <property type="status" value="NOT_ANNOTATED_CDS"/>
    <property type="molecule type" value="Genomic_DNA"/>
</dbReference>
<evidence type="ECO:0000256" key="1">
    <source>
        <dbReference type="ARBA" id="ARBA00022527"/>
    </source>
</evidence>
<name>T1JMW4_STRMM</name>
<organism evidence="7 8">
    <name type="scientific">Strigamia maritima</name>
    <name type="common">European centipede</name>
    <name type="synonym">Geophilus maritimus</name>
    <dbReference type="NCBI Taxonomy" id="126957"/>
    <lineage>
        <taxon>Eukaryota</taxon>
        <taxon>Metazoa</taxon>
        <taxon>Ecdysozoa</taxon>
        <taxon>Arthropoda</taxon>
        <taxon>Myriapoda</taxon>
        <taxon>Chilopoda</taxon>
        <taxon>Pleurostigmophora</taxon>
        <taxon>Geophilomorpha</taxon>
        <taxon>Linotaeniidae</taxon>
        <taxon>Strigamia</taxon>
    </lineage>
</organism>
<evidence type="ECO:0000313" key="7">
    <source>
        <dbReference type="EnsemblMetazoa" id="SMAR015194-PA"/>
    </source>
</evidence>
<sequence length="401" mass="46638">MGNGNPKPTKLSKLEKKWHSTQTTKTFSVASYASNCSVYSVSRPWSRSSRRKWKESTLENPMNASKTAWPVSVVESMFMPEFSIKQQIDESHFQIIETVARGAFGKVLKVMKKDDRQFYAMKILSKSHVIKEDFVQQCKDEVAIQVSCSHAFIVNCRFHWQNRKQLFIVTDYYSFGELLVLWKTHHSLPEPVVKIYLAELAIAIDYLHNSGIMYRDLKMENVLLDENGHVKLIDFGLAKWAQHGGRARTICGTIQYMAPEILRMETYTHAVDWWSLGVIIYSLLLGHFPVERVSDHEKMCDLVYEFNYSLPADEFSHDLRQCLQRLLCKDPNRRLQSLYHLKWEDYMKSFDFDAIQERKISPKSVLDECVKKNEKKQIENGSVINGGAKMVIENFSWVKPN</sequence>
<dbReference type="CDD" id="cd05123">
    <property type="entry name" value="STKc_AGC"/>
    <property type="match status" value="1"/>
</dbReference>
<dbReference type="PANTHER" id="PTHR24355:SF1">
    <property type="entry name" value="RIBOSOMAL PROTEIN S6 KINASE-RELATED PROTEIN"/>
    <property type="match status" value="1"/>
</dbReference>
<dbReference type="HOGENOM" id="CLU_000288_63_5_1"/>
<evidence type="ECO:0000256" key="5">
    <source>
        <dbReference type="ARBA" id="ARBA00022840"/>
    </source>
</evidence>
<dbReference type="InterPro" id="IPR011009">
    <property type="entry name" value="Kinase-like_dom_sf"/>
</dbReference>
<reference evidence="7" key="2">
    <citation type="submission" date="2015-02" db="UniProtKB">
        <authorList>
            <consortium name="EnsemblMetazoa"/>
        </authorList>
    </citation>
    <scope>IDENTIFICATION</scope>
</reference>
<evidence type="ECO:0000256" key="3">
    <source>
        <dbReference type="ARBA" id="ARBA00022741"/>
    </source>
</evidence>
<keyword evidence="3" id="KW-0547">Nucleotide-binding</keyword>
<dbReference type="GO" id="GO:0004674">
    <property type="term" value="F:protein serine/threonine kinase activity"/>
    <property type="evidence" value="ECO:0007669"/>
    <property type="project" value="UniProtKB-KW"/>
</dbReference>
<dbReference type="EnsemblMetazoa" id="SMAR015194-RA">
    <property type="protein sequence ID" value="SMAR015194-PA"/>
    <property type="gene ID" value="SMAR015194"/>
</dbReference>
<dbReference type="GO" id="GO:0005524">
    <property type="term" value="F:ATP binding"/>
    <property type="evidence" value="ECO:0007669"/>
    <property type="project" value="UniProtKB-KW"/>
</dbReference>
<dbReference type="InterPro" id="IPR008271">
    <property type="entry name" value="Ser/Thr_kinase_AS"/>
</dbReference>
<dbReference type="STRING" id="126957.T1JMW4"/>
<keyword evidence="8" id="KW-1185">Reference proteome</keyword>
<keyword evidence="1" id="KW-0723">Serine/threonine-protein kinase</keyword>
<evidence type="ECO:0000313" key="8">
    <source>
        <dbReference type="Proteomes" id="UP000014500"/>
    </source>
</evidence>
<reference evidence="8" key="1">
    <citation type="submission" date="2011-05" db="EMBL/GenBank/DDBJ databases">
        <authorList>
            <person name="Richards S.R."/>
            <person name="Qu J."/>
            <person name="Jiang H."/>
            <person name="Jhangiani S.N."/>
            <person name="Agravi P."/>
            <person name="Goodspeed R."/>
            <person name="Gross S."/>
            <person name="Mandapat C."/>
            <person name="Jackson L."/>
            <person name="Mathew T."/>
            <person name="Pu L."/>
            <person name="Thornton R."/>
            <person name="Saada N."/>
            <person name="Wilczek-Boney K.B."/>
            <person name="Lee S."/>
            <person name="Kovar C."/>
            <person name="Wu Y."/>
            <person name="Scherer S.E."/>
            <person name="Worley K.C."/>
            <person name="Muzny D.M."/>
            <person name="Gibbs R."/>
        </authorList>
    </citation>
    <scope>NUCLEOTIDE SEQUENCE</scope>
    <source>
        <strain evidence="8">Brora</strain>
    </source>
</reference>
<dbReference type="Proteomes" id="UP000014500">
    <property type="component" value="Unassembled WGS sequence"/>
</dbReference>
<dbReference type="eggNOG" id="KOG0598">
    <property type="taxonomic scope" value="Eukaryota"/>
</dbReference>
<dbReference type="PhylomeDB" id="T1JMW4"/>
<protein>
    <recommendedName>
        <fullName evidence="6">Protein kinase domain-containing protein</fullName>
    </recommendedName>
</protein>
<dbReference type="InterPro" id="IPR000719">
    <property type="entry name" value="Prot_kinase_dom"/>
</dbReference>
<feature type="domain" description="Protein kinase" evidence="6">
    <location>
        <begin position="93"/>
        <end position="347"/>
    </location>
</feature>
<dbReference type="PROSITE" id="PS00108">
    <property type="entry name" value="PROTEIN_KINASE_ST"/>
    <property type="match status" value="1"/>
</dbReference>
<evidence type="ECO:0000256" key="2">
    <source>
        <dbReference type="ARBA" id="ARBA00022679"/>
    </source>
</evidence>
<dbReference type="Gene3D" id="3.30.200.20">
    <property type="entry name" value="Phosphorylase Kinase, domain 1"/>
    <property type="match status" value="1"/>
</dbReference>
<dbReference type="SUPFAM" id="SSF56112">
    <property type="entry name" value="Protein kinase-like (PK-like)"/>
    <property type="match status" value="1"/>
</dbReference>
<keyword evidence="2" id="KW-0808">Transferase</keyword>
<dbReference type="InterPro" id="IPR045270">
    <property type="entry name" value="STKc_AGC"/>
</dbReference>
<dbReference type="Pfam" id="PF00069">
    <property type="entry name" value="Pkinase"/>
    <property type="match status" value="1"/>
</dbReference>
<dbReference type="Gene3D" id="1.10.510.10">
    <property type="entry name" value="Transferase(Phosphotransferase) domain 1"/>
    <property type="match status" value="1"/>
</dbReference>
<dbReference type="AlphaFoldDB" id="T1JMW4"/>